<keyword evidence="2" id="KW-1185">Reference proteome</keyword>
<sequence length="183" mass="20580">MSLSKRYCTNDDEVKEGLIGIYECREGVKTDALFEYIKDILIRCQLDASRLVGMTFDGAMAMKSLAKKVKSEMNESAIFIRCLAHCEELRCHPKHCPALENAQSLCEDLYVVVGISPKRVDLLIEELKELHVHINLYNMELKLACSMPVIKKVTSVSTIQDILNAKAVSKASLPETHKLLLLL</sequence>
<organism evidence="1 2">
    <name type="scientific">Paramuricea clavata</name>
    <name type="common">Red gorgonian</name>
    <name type="synonym">Violescent sea-whip</name>
    <dbReference type="NCBI Taxonomy" id="317549"/>
    <lineage>
        <taxon>Eukaryota</taxon>
        <taxon>Metazoa</taxon>
        <taxon>Cnidaria</taxon>
        <taxon>Anthozoa</taxon>
        <taxon>Octocorallia</taxon>
        <taxon>Malacalcyonacea</taxon>
        <taxon>Plexauridae</taxon>
        <taxon>Paramuricea</taxon>
    </lineage>
</organism>
<proteinExistence type="predicted"/>
<dbReference type="EMBL" id="CACRXK020006148">
    <property type="protein sequence ID" value="CAB4008521.1"/>
    <property type="molecule type" value="Genomic_DNA"/>
</dbReference>
<reference evidence="1" key="1">
    <citation type="submission" date="2020-04" db="EMBL/GenBank/DDBJ databases">
        <authorList>
            <person name="Alioto T."/>
            <person name="Alioto T."/>
            <person name="Gomez Garrido J."/>
        </authorList>
    </citation>
    <scope>NUCLEOTIDE SEQUENCE</scope>
    <source>
        <strain evidence="1">A484AB</strain>
    </source>
</reference>
<protein>
    <submittedName>
        <fullName evidence="1">Uncharacterized protein</fullName>
    </submittedName>
</protein>
<dbReference type="Proteomes" id="UP001152795">
    <property type="component" value="Unassembled WGS sequence"/>
</dbReference>
<evidence type="ECO:0000313" key="2">
    <source>
        <dbReference type="Proteomes" id="UP001152795"/>
    </source>
</evidence>
<accession>A0A6S7ISC3</accession>
<gene>
    <name evidence="1" type="ORF">PACLA_8A080090</name>
</gene>
<dbReference type="AlphaFoldDB" id="A0A6S7ISC3"/>
<comment type="caution">
    <text evidence="1">The sequence shown here is derived from an EMBL/GenBank/DDBJ whole genome shotgun (WGS) entry which is preliminary data.</text>
</comment>
<evidence type="ECO:0000313" key="1">
    <source>
        <dbReference type="EMBL" id="CAB4008521.1"/>
    </source>
</evidence>
<name>A0A6S7ISC3_PARCT</name>